<evidence type="ECO:0000256" key="2">
    <source>
        <dbReference type="ARBA" id="ARBA00008180"/>
    </source>
</evidence>
<keyword evidence="4" id="KW-0653">Protein transport</keyword>
<dbReference type="GO" id="GO:0006896">
    <property type="term" value="P:Golgi to vacuole transport"/>
    <property type="evidence" value="ECO:0007669"/>
    <property type="project" value="TreeGrafter"/>
</dbReference>
<dbReference type="GO" id="GO:0000938">
    <property type="term" value="C:GARP complex"/>
    <property type="evidence" value="ECO:0007669"/>
    <property type="project" value="TreeGrafter"/>
</dbReference>
<feature type="domain" description="Vps52 coiled-coil" evidence="6">
    <location>
        <begin position="115"/>
        <end position="289"/>
    </location>
</feature>
<dbReference type="Pfam" id="PF20655">
    <property type="entry name" value="Vps52_C"/>
    <property type="match status" value="1"/>
</dbReference>
<dbReference type="PANTHER" id="PTHR14190">
    <property type="entry name" value="SUPPRESSOR OF ACTIN MUTATIONS 2/VACUOLAR PROTEIN SORTING 52"/>
    <property type="match status" value="1"/>
</dbReference>
<evidence type="ECO:0000259" key="7">
    <source>
        <dbReference type="Pfam" id="PF20655"/>
    </source>
</evidence>
<dbReference type="PANTHER" id="PTHR14190:SF7">
    <property type="entry name" value="VACUOLAR PROTEIN SORTING-ASSOCIATED PROTEIN 52 HOMOLOG"/>
    <property type="match status" value="1"/>
</dbReference>
<gene>
    <name evidence="8" type="ORF">NAES01612_LOCUS21889</name>
</gene>
<dbReference type="GO" id="GO:0005829">
    <property type="term" value="C:cytosol"/>
    <property type="evidence" value="ECO:0007669"/>
    <property type="project" value="GOC"/>
</dbReference>
<evidence type="ECO:0000256" key="5">
    <source>
        <dbReference type="ARBA" id="ARBA00023034"/>
    </source>
</evidence>
<keyword evidence="5" id="KW-0333">Golgi apparatus</keyword>
<dbReference type="InterPro" id="IPR007258">
    <property type="entry name" value="Vps52"/>
</dbReference>
<accession>A0A7S4PBY8</accession>
<organism evidence="8">
    <name type="scientific">Paramoeba aestuarina</name>
    <dbReference type="NCBI Taxonomy" id="180227"/>
    <lineage>
        <taxon>Eukaryota</taxon>
        <taxon>Amoebozoa</taxon>
        <taxon>Discosea</taxon>
        <taxon>Flabellinia</taxon>
        <taxon>Dactylopodida</taxon>
        <taxon>Paramoebidae</taxon>
        <taxon>Paramoeba</taxon>
    </lineage>
</organism>
<evidence type="ECO:0000313" key="8">
    <source>
        <dbReference type="EMBL" id="CAE2330376.1"/>
    </source>
</evidence>
<name>A0A7S4PBY8_9EUKA</name>
<evidence type="ECO:0008006" key="9">
    <source>
        <dbReference type="Google" id="ProtNLM"/>
    </source>
</evidence>
<protein>
    <recommendedName>
        <fullName evidence="9">Vacuolar protein sorting-associated protein 52 homolog</fullName>
    </recommendedName>
</protein>
<feature type="domain" description="Vps52 C-terminal" evidence="7">
    <location>
        <begin position="306"/>
        <end position="605"/>
    </location>
</feature>
<evidence type="ECO:0000259" key="6">
    <source>
        <dbReference type="Pfam" id="PF04129"/>
    </source>
</evidence>
<reference evidence="8" key="1">
    <citation type="submission" date="2021-01" db="EMBL/GenBank/DDBJ databases">
        <authorList>
            <person name="Corre E."/>
            <person name="Pelletier E."/>
            <person name="Niang G."/>
            <person name="Scheremetjew M."/>
            <person name="Finn R."/>
            <person name="Kale V."/>
            <person name="Holt S."/>
            <person name="Cochrane G."/>
            <person name="Meng A."/>
            <person name="Brown T."/>
            <person name="Cohen L."/>
        </authorList>
    </citation>
    <scope>NUCLEOTIDE SEQUENCE</scope>
    <source>
        <strain evidence="8">SoJaBio B1-5/56/2</strain>
    </source>
</reference>
<evidence type="ECO:0000256" key="1">
    <source>
        <dbReference type="ARBA" id="ARBA00004601"/>
    </source>
</evidence>
<dbReference type="GO" id="GO:0019905">
    <property type="term" value="F:syntaxin binding"/>
    <property type="evidence" value="ECO:0007669"/>
    <property type="project" value="TreeGrafter"/>
</dbReference>
<keyword evidence="3" id="KW-0813">Transport</keyword>
<comment type="similarity">
    <text evidence="2">Belongs to the VPS52 family.</text>
</comment>
<dbReference type="Pfam" id="PF04129">
    <property type="entry name" value="Vps52_CC"/>
    <property type="match status" value="1"/>
</dbReference>
<dbReference type="AlphaFoldDB" id="A0A7S4PBY8"/>
<dbReference type="InterPro" id="IPR048361">
    <property type="entry name" value="Vps52_C"/>
</dbReference>
<evidence type="ECO:0000256" key="4">
    <source>
        <dbReference type="ARBA" id="ARBA00022927"/>
    </source>
</evidence>
<dbReference type="GO" id="GO:0042147">
    <property type="term" value="P:retrograde transport, endosome to Golgi"/>
    <property type="evidence" value="ECO:0007669"/>
    <property type="project" value="TreeGrafter"/>
</dbReference>
<proteinExistence type="inferred from homology"/>
<dbReference type="GO" id="GO:0015031">
    <property type="term" value="P:protein transport"/>
    <property type="evidence" value="ECO:0007669"/>
    <property type="project" value="UniProtKB-KW"/>
</dbReference>
<comment type="subcellular location">
    <subcellularLocation>
        <location evidence="1">Golgi apparatus</location>
        <location evidence="1">trans-Golgi network</location>
    </subcellularLocation>
</comment>
<dbReference type="EMBL" id="HBKR01033387">
    <property type="protein sequence ID" value="CAE2330376.1"/>
    <property type="molecule type" value="Transcribed_RNA"/>
</dbReference>
<sequence length="730" mass="84250">MLLYKRESSLFFSWAMAATSNEEKAKAELFSDAAKPAHDFFSDMGLEDIEEPELNFENLDLTNEEIDFDELDELIDKFQQDERVKEALLLGLDMRDYGKQVEVNLRDEERSAVDDYIAVTSQLLHLHDEINGCDEILTRMESLLSGFQSDLGNISCEIKALRDQSSALSVQLNNRKEVADKLGDYIDHVAITPQLASGIFEGEVNESYIKYILALNKKMVYVNQMHEKNEQLASYADVDPQLKSLRNEATTKIKKFLLQQIYLLKKPKTNTSIFQQNVLLKYKLLYSFLAKHNSETASAVRNAYIETMSDIYLNNCRLYLSNLDRLHKPVGKGSDVMGGADDAGKSWFSFRFETERQSVFSLDNREKVMDELHSNPIIPHEAAKNGTTYTYEVLFRSMNFYLIDLVTTEYNFCVEFFGREVDTFSPIFRDVIDSYVDDVRSYLKGSYDCLGILLVIKVARGIQKIMLSRRINALQSYFKTISGLLWPRFQNVFQLHMESLQTLHTKPEILGDRSDVRPHFIIRRYAEFSCAVRVIGVTYSDGRLAKYLAAMLKTIEGLFPLLQSQIKSPKMKAVQQINNFDLILSVFDTVSVESPETTRFNELREKAVAMFIEEELLTHFKELISLVNNFEKNAENAPPAMIEKIILYFHDNWKKLLKQVHSDVMTKYFSNFKSGAGILKSTLEQMASYYEKYTEIAKQSFKNSSKPMIKEFIPPTNVHYEINQHYIIDF</sequence>
<evidence type="ECO:0000256" key="3">
    <source>
        <dbReference type="ARBA" id="ARBA00022448"/>
    </source>
</evidence>
<dbReference type="GO" id="GO:0032456">
    <property type="term" value="P:endocytic recycling"/>
    <property type="evidence" value="ECO:0007669"/>
    <property type="project" value="TreeGrafter"/>
</dbReference>
<dbReference type="InterPro" id="IPR048319">
    <property type="entry name" value="Vps52_CC"/>
</dbReference>